<comment type="caution">
    <text evidence="1">The sequence shown here is derived from an EMBL/GenBank/DDBJ whole genome shotgun (WGS) entry which is preliminary data.</text>
</comment>
<sequence length="76" mass="8995">MVYLCKECGEGHKKFDSKKISLFRIIQKINDNAYILDFSNYMKIFKTFDVADLFQYYPTNYNSRSSFLQVEGNDAE</sequence>
<name>A0ACB7HUZ8_MANES</name>
<evidence type="ECO:0000313" key="1">
    <source>
        <dbReference type="EMBL" id="KAG8655628.1"/>
    </source>
</evidence>
<keyword evidence="2" id="KW-1185">Reference proteome</keyword>
<dbReference type="Proteomes" id="UP000091857">
    <property type="component" value="Chromosome 4"/>
</dbReference>
<reference evidence="2" key="1">
    <citation type="journal article" date="2016" name="Nat. Biotechnol.">
        <title>Sequencing wild and cultivated cassava and related species reveals extensive interspecific hybridization and genetic diversity.</title>
        <authorList>
            <person name="Bredeson J.V."/>
            <person name="Lyons J.B."/>
            <person name="Prochnik S.E."/>
            <person name="Wu G.A."/>
            <person name="Ha C.M."/>
            <person name="Edsinger-Gonzales E."/>
            <person name="Grimwood J."/>
            <person name="Schmutz J."/>
            <person name="Rabbi I.Y."/>
            <person name="Egesi C."/>
            <person name="Nauluvula P."/>
            <person name="Lebot V."/>
            <person name="Ndunguru J."/>
            <person name="Mkamilo G."/>
            <person name="Bart R.S."/>
            <person name="Setter T.L."/>
            <person name="Gleadow R.M."/>
            <person name="Kulakow P."/>
            <person name="Ferguson M.E."/>
            <person name="Rounsley S."/>
            <person name="Rokhsar D.S."/>
        </authorList>
    </citation>
    <scope>NUCLEOTIDE SEQUENCE [LARGE SCALE GENOMIC DNA]</scope>
    <source>
        <strain evidence="2">cv. AM560-2</strain>
    </source>
</reference>
<protein>
    <submittedName>
        <fullName evidence="1">Uncharacterized protein</fullName>
    </submittedName>
</protein>
<evidence type="ECO:0000313" key="2">
    <source>
        <dbReference type="Proteomes" id="UP000091857"/>
    </source>
</evidence>
<proteinExistence type="predicted"/>
<gene>
    <name evidence="1" type="ORF">MANES_04G055444v8</name>
</gene>
<dbReference type="EMBL" id="CM004390">
    <property type="protein sequence ID" value="KAG8655628.1"/>
    <property type="molecule type" value="Genomic_DNA"/>
</dbReference>
<organism evidence="1 2">
    <name type="scientific">Manihot esculenta</name>
    <name type="common">Cassava</name>
    <name type="synonym">Jatropha manihot</name>
    <dbReference type="NCBI Taxonomy" id="3983"/>
    <lineage>
        <taxon>Eukaryota</taxon>
        <taxon>Viridiplantae</taxon>
        <taxon>Streptophyta</taxon>
        <taxon>Embryophyta</taxon>
        <taxon>Tracheophyta</taxon>
        <taxon>Spermatophyta</taxon>
        <taxon>Magnoliopsida</taxon>
        <taxon>eudicotyledons</taxon>
        <taxon>Gunneridae</taxon>
        <taxon>Pentapetalae</taxon>
        <taxon>rosids</taxon>
        <taxon>fabids</taxon>
        <taxon>Malpighiales</taxon>
        <taxon>Euphorbiaceae</taxon>
        <taxon>Crotonoideae</taxon>
        <taxon>Manihoteae</taxon>
        <taxon>Manihot</taxon>
    </lineage>
</organism>
<accession>A0ACB7HUZ8</accession>